<feature type="transmembrane region" description="Helical" evidence="8">
    <location>
        <begin position="116"/>
        <end position="137"/>
    </location>
</feature>
<dbReference type="PANTHER" id="PTHR33908">
    <property type="entry name" value="MANNOSYLTRANSFERASE YKCB-RELATED"/>
    <property type="match status" value="1"/>
</dbReference>
<keyword evidence="5 8" id="KW-0812">Transmembrane</keyword>
<keyword evidence="3" id="KW-0328">Glycosyltransferase</keyword>
<dbReference type="Pfam" id="PF13231">
    <property type="entry name" value="PMT_2"/>
    <property type="match status" value="1"/>
</dbReference>
<name>A0A160T8S0_9ZZZZ</name>
<evidence type="ECO:0000256" key="1">
    <source>
        <dbReference type="ARBA" id="ARBA00004651"/>
    </source>
</evidence>
<feature type="transmembrane region" description="Helical" evidence="8">
    <location>
        <begin position="265"/>
        <end position="292"/>
    </location>
</feature>
<proteinExistence type="predicted"/>
<feature type="transmembrane region" description="Helical" evidence="8">
    <location>
        <begin position="214"/>
        <end position="231"/>
    </location>
</feature>
<evidence type="ECO:0000256" key="5">
    <source>
        <dbReference type="ARBA" id="ARBA00022692"/>
    </source>
</evidence>
<feature type="transmembrane region" description="Helical" evidence="8">
    <location>
        <begin position="354"/>
        <end position="376"/>
    </location>
</feature>
<dbReference type="GO" id="GO:0005886">
    <property type="term" value="C:plasma membrane"/>
    <property type="evidence" value="ECO:0007669"/>
    <property type="project" value="UniProtKB-SubCell"/>
</dbReference>
<dbReference type="PANTHER" id="PTHR33908:SF11">
    <property type="entry name" value="MEMBRANE PROTEIN"/>
    <property type="match status" value="1"/>
</dbReference>
<dbReference type="InterPro" id="IPR050297">
    <property type="entry name" value="LipidA_mod_glycosyltrf_83"/>
</dbReference>
<feature type="transmembrane region" description="Helical" evidence="8">
    <location>
        <begin position="299"/>
        <end position="318"/>
    </location>
</feature>
<dbReference type="GO" id="GO:0016763">
    <property type="term" value="F:pentosyltransferase activity"/>
    <property type="evidence" value="ECO:0007669"/>
    <property type="project" value="TreeGrafter"/>
</dbReference>
<reference evidence="10" key="1">
    <citation type="submission" date="2015-10" db="EMBL/GenBank/DDBJ databases">
        <authorList>
            <person name="Gilbert D.G."/>
        </authorList>
    </citation>
    <scope>NUCLEOTIDE SEQUENCE</scope>
</reference>
<feature type="transmembrane region" description="Helical" evidence="8">
    <location>
        <begin position="90"/>
        <end position="110"/>
    </location>
</feature>
<protein>
    <recommendedName>
        <fullName evidence="9">Glycosyltransferase RgtA/B/C/D-like domain-containing protein</fullName>
    </recommendedName>
</protein>
<evidence type="ECO:0000259" key="9">
    <source>
        <dbReference type="Pfam" id="PF13231"/>
    </source>
</evidence>
<keyword evidence="4" id="KW-0808">Transferase</keyword>
<feature type="transmembrane region" description="Helical" evidence="8">
    <location>
        <begin position="324"/>
        <end position="342"/>
    </location>
</feature>
<evidence type="ECO:0000313" key="10">
    <source>
        <dbReference type="EMBL" id="CUS40460.1"/>
    </source>
</evidence>
<evidence type="ECO:0000256" key="2">
    <source>
        <dbReference type="ARBA" id="ARBA00022475"/>
    </source>
</evidence>
<dbReference type="GO" id="GO:0008610">
    <property type="term" value="P:lipid biosynthetic process"/>
    <property type="evidence" value="ECO:0007669"/>
    <property type="project" value="UniProtKB-ARBA"/>
</dbReference>
<gene>
    <name evidence="10" type="ORF">MGWOODY_Tha1564</name>
</gene>
<dbReference type="AlphaFoldDB" id="A0A160T8S0"/>
<evidence type="ECO:0000256" key="4">
    <source>
        <dbReference type="ARBA" id="ARBA00022679"/>
    </source>
</evidence>
<feature type="transmembrane region" description="Helical" evidence="8">
    <location>
        <begin position="182"/>
        <end position="202"/>
    </location>
</feature>
<keyword evidence="7 8" id="KW-0472">Membrane</keyword>
<keyword evidence="2" id="KW-1003">Cell membrane</keyword>
<organism evidence="10">
    <name type="scientific">hydrothermal vent metagenome</name>
    <dbReference type="NCBI Taxonomy" id="652676"/>
    <lineage>
        <taxon>unclassified sequences</taxon>
        <taxon>metagenomes</taxon>
        <taxon>ecological metagenomes</taxon>
    </lineage>
</organism>
<keyword evidence="6 8" id="KW-1133">Transmembrane helix</keyword>
<sequence>MLAKAMKNNYLAMALLFVLVVLCAYFRVSGLELRPLSIDEATIVSFIQGVVAKGYPYVVVSTMEVPLATYELIPYFLTIPSLFTGEVTEFTVRLPSVIFSVGTMIMIFMICFRQFGLFSAVISCVLYSTSTWAIYWGQNAFHPAPTQFFTLLTVVLIQRLLSQNEPTLKLSLAVWLSFTFTYLSWEGSGFLLPVAAVIVLYFKRDNLLWIFNRNLLVMYALVILTLVWQGVRRIMLQEPHLMLGSGKGDISLPQLGFLNDSWDPLFYLINFFGMETHLLVGLVFVVGFYYFLRLEALRYFYLFFILTVLFLSNFLLFYNAHYLYFIYPFFIISVGVIISNAVQDGYSILKRDMSPITLGIGLFASAFFLLTVFASINSNFVQAYSIGNQGYLGVRLDYRNDLAQPDYRTVTAALEKNIREGDKVISMAPMPTRLYSGITSDYFLQTITDRKIVYDNNLVTPFYRDKFIGSVVLRNFDELKDLLASNERVWFVAAPYQSMPTVIDADTVEFIDSNFRVIKESYDARLYLWTR</sequence>
<dbReference type="InterPro" id="IPR038731">
    <property type="entry name" value="RgtA/B/C-like"/>
</dbReference>
<comment type="subcellular location">
    <subcellularLocation>
        <location evidence="1">Cell membrane</location>
        <topology evidence="1">Multi-pass membrane protein</topology>
    </subcellularLocation>
</comment>
<evidence type="ECO:0000256" key="6">
    <source>
        <dbReference type="ARBA" id="ARBA00022989"/>
    </source>
</evidence>
<evidence type="ECO:0000256" key="8">
    <source>
        <dbReference type="SAM" id="Phobius"/>
    </source>
</evidence>
<evidence type="ECO:0000256" key="3">
    <source>
        <dbReference type="ARBA" id="ARBA00022676"/>
    </source>
</evidence>
<accession>A0A160T8S0</accession>
<dbReference type="EMBL" id="CZQC01000015">
    <property type="protein sequence ID" value="CUS40460.1"/>
    <property type="molecule type" value="Genomic_DNA"/>
</dbReference>
<feature type="domain" description="Glycosyltransferase RgtA/B/C/D-like" evidence="9">
    <location>
        <begin position="73"/>
        <end position="227"/>
    </location>
</feature>
<evidence type="ECO:0000256" key="7">
    <source>
        <dbReference type="ARBA" id="ARBA00023136"/>
    </source>
</evidence>